<dbReference type="GO" id="GO:0006355">
    <property type="term" value="P:regulation of DNA-templated transcription"/>
    <property type="evidence" value="ECO:0007669"/>
    <property type="project" value="InterPro"/>
</dbReference>
<dbReference type="SMART" id="SM00448">
    <property type="entry name" value="REC"/>
    <property type="match status" value="1"/>
</dbReference>
<sequence length="205" mass="22856">MESEPPTILIIDDDKLVRDALDSLFRSTGLKTILFESAQALLDASFPDCVCCIVTDVRMPQMSGLEFQNVLIERGDRMPLIFMTGHGDIPMSVQAMKAGAVDFLAKPFRDQDMLDAVNSALAKHRQQRRASENLISIKARRASLTPREREVMDLVVTGMMNKQVAGELGLSEITIKLHRANLMKKMAVRTLAELVRVAEAIERES</sequence>
<dbReference type="GO" id="GO:0003677">
    <property type="term" value="F:DNA binding"/>
    <property type="evidence" value="ECO:0007669"/>
    <property type="project" value="UniProtKB-KW"/>
</dbReference>
<dbReference type="Gene3D" id="1.10.10.10">
    <property type="entry name" value="Winged helix-like DNA-binding domain superfamily/Winged helix DNA-binding domain"/>
    <property type="match status" value="1"/>
</dbReference>
<dbReference type="PROSITE" id="PS50043">
    <property type="entry name" value="HTH_LUXR_2"/>
    <property type="match status" value="1"/>
</dbReference>
<dbReference type="PROSITE" id="PS00622">
    <property type="entry name" value="HTH_LUXR_1"/>
    <property type="match status" value="1"/>
</dbReference>
<dbReference type="FunFam" id="3.40.50.2300:FF:000018">
    <property type="entry name" value="DNA-binding transcriptional regulator NtrC"/>
    <property type="match status" value="1"/>
</dbReference>
<keyword evidence="1 6" id="KW-0597">Phosphoprotein</keyword>
<evidence type="ECO:0000256" key="3">
    <source>
        <dbReference type="ARBA" id="ARBA00023015"/>
    </source>
</evidence>
<dbReference type="Pfam" id="PF00072">
    <property type="entry name" value="Response_reg"/>
    <property type="match status" value="1"/>
</dbReference>
<evidence type="ECO:0000256" key="4">
    <source>
        <dbReference type="ARBA" id="ARBA00023125"/>
    </source>
</evidence>
<dbReference type="PANTHER" id="PTHR44688">
    <property type="entry name" value="DNA-BINDING TRANSCRIPTIONAL ACTIVATOR DEVR_DOSR"/>
    <property type="match status" value="1"/>
</dbReference>
<dbReference type="AlphaFoldDB" id="A0A2T5FWV8"/>
<proteinExistence type="predicted"/>
<keyword evidence="10" id="KW-1185">Reference proteome</keyword>
<dbReference type="PRINTS" id="PR00038">
    <property type="entry name" value="HTHLUXR"/>
</dbReference>
<feature type="modified residue" description="4-aspartylphosphate" evidence="6">
    <location>
        <position position="56"/>
    </location>
</feature>
<name>A0A2T5FWV8_9SPHN</name>
<keyword evidence="4 9" id="KW-0238">DNA-binding</keyword>
<evidence type="ECO:0000256" key="2">
    <source>
        <dbReference type="ARBA" id="ARBA00023012"/>
    </source>
</evidence>
<dbReference type="InterPro" id="IPR001789">
    <property type="entry name" value="Sig_transdc_resp-reg_receiver"/>
</dbReference>
<feature type="domain" description="HTH luxR-type" evidence="7">
    <location>
        <begin position="137"/>
        <end position="202"/>
    </location>
</feature>
<dbReference type="SUPFAM" id="SSF52172">
    <property type="entry name" value="CheY-like"/>
    <property type="match status" value="1"/>
</dbReference>
<dbReference type="Proteomes" id="UP000244162">
    <property type="component" value="Unassembled WGS sequence"/>
</dbReference>
<dbReference type="OrthoDB" id="9782655at2"/>
<evidence type="ECO:0000256" key="1">
    <source>
        <dbReference type="ARBA" id="ARBA00022553"/>
    </source>
</evidence>
<dbReference type="InterPro" id="IPR000792">
    <property type="entry name" value="Tscrpt_reg_LuxR_C"/>
</dbReference>
<keyword evidence="2" id="KW-0902">Two-component regulatory system</keyword>
<evidence type="ECO:0000259" key="7">
    <source>
        <dbReference type="PROSITE" id="PS50043"/>
    </source>
</evidence>
<evidence type="ECO:0000259" key="8">
    <source>
        <dbReference type="PROSITE" id="PS50110"/>
    </source>
</evidence>
<dbReference type="InterPro" id="IPR036388">
    <property type="entry name" value="WH-like_DNA-bd_sf"/>
</dbReference>
<protein>
    <submittedName>
        <fullName evidence="9">DNA-binding response regulator</fullName>
    </submittedName>
</protein>
<keyword evidence="3" id="KW-0805">Transcription regulation</keyword>
<evidence type="ECO:0000256" key="5">
    <source>
        <dbReference type="ARBA" id="ARBA00023163"/>
    </source>
</evidence>
<evidence type="ECO:0000256" key="6">
    <source>
        <dbReference type="PROSITE-ProRule" id="PRU00169"/>
    </source>
</evidence>
<dbReference type="InterPro" id="IPR011006">
    <property type="entry name" value="CheY-like_superfamily"/>
</dbReference>
<evidence type="ECO:0000313" key="9">
    <source>
        <dbReference type="EMBL" id="PTQ10277.1"/>
    </source>
</evidence>
<dbReference type="SMART" id="SM00421">
    <property type="entry name" value="HTH_LUXR"/>
    <property type="match status" value="1"/>
</dbReference>
<accession>A0A2T5FWV8</accession>
<dbReference type="EMBL" id="NWBU01000010">
    <property type="protein sequence ID" value="PTQ10277.1"/>
    <property type="molecule type" value="Genomic_DNA"/>
</dbReference>
<keyword evidence="5" id="KW-0804">Transcription</keyword>
<feature type="domain" description="Response regulatory" evidence="8">
    <location>
        <begin position="7"/>
        <end position="121"/>
    </location>
</feature>
<dbReference type="PROSITE" id="PS50110">
    <property type="entry name" value="RESPONSE_REGULATORY"/>
    <property type="match status" value="1"/>
</dbReference>
<organism evidence="9 10">
    <name type="scientific">Sphingomonas oleivorans</name>
    <dbReference type="NCBI Taxonomy" id="1735121"/>
    <lineage>
        <taxon>Bacteria</taxon>
        <taxon>Pseudomonadati</taxon>
        <taxon>Pseudomonadota</taxon>
        <taxon>Alphaproteobacteria</taxon>
        <taxon>Sphingomonadales</taxon>
        <taxon>Sphingomonadaceae</taxon>
        <taxon>Sphingomonas</taxon>
    </lineage>
</organism>
<dbReference type="Gene3D" id="3.40.50.2300">
    <property type="match status" value="1"/>
</dbReference>
<comment type="caution">
    <text evidence="9">The sequence shown here is derived from an EMBL/GenBank/DDBJ whole genome shotgun (WGS) entry which is preliminary data.</text>
</comment>
<dbReference type="CDD" id="cd06170">
    <property type="entry name" value="LuxR_C_like"/>
    <property type="match status" value="1"/>
</dbReference>
<reference evidence="9 10" key="1">
    <citation type="submission" date="2017-09" db="EMBL/GenBank/DDBJ databases">
        <title>Sphingomonas panjinensis sp.nov., isolated from oil-contaminated soil.</title>
        <authorList>
            <person name="Wang L."/>
            <person name="Chen L."/>
        </authorList>
    </citation>
    <scope>NUCLEOTIDE SEQUENCE [LARGE SCALE GENOMIC DNA]</scope>
    <source>
        <strain evidence="9 10">FW-11</strain>
    </source>
</reference>
<evidence type="ECO:0000313" key="10">
    <source>
        <dbReference type="Proteomes" id="UP000244162"/>
    </source>
</evidence>
<dbReference type="PANTHER" id="PTHR44688:SF16">
    <property type="entry name" value="DNA-BINDING TRANSCRIPTIONAL ACTIVATOR DEVR_DOSR"/>
    <property type="match status" value="1"/>
</dbReference>
<dbReference type="Pfam" id="PF00196">
    <property type="entry name" value="GerE"/>
    <property type="match status" value="1"/>
</dbReference>
<dbReference type="CDD" id="cd17537">
    <property type="entry name" value="REC_FixJ"/>
    <property type="match status" value="1"/>
</dbReference>
<gene>
    <name evidence="9" type="ORF">CLG96_11655</name>
</gene>
<dbReference type="GO" id="GO:0000160">
    <property type="term" value="P:phosphorelay signal transduction system"/>
    <property type="evidence" value="ECO:0007669"/>
    <property type="project" value="UniProtKB-KW"/>
</dbReference>